<organism evidence="1 2">
    <name type="scientific">Amycolatopsis nalaikhensis</name>
    <dbReference type="NCBI Taxonomy" id="715472"/>
    <lineage>
        <taxon>Bacteria</taxon>
        <taxon>Bacillati</taxon>
        <taxon>Actinomycetota</taxon>
        <taxon>Actinomycetes</taxon>
        <taxon>Pseudonocardiales</taxon>
        <taxon>Pseudonocardiaceae</taxon>
        <taxon>Amycolatopsis</taxon>
    </lineage>
</organism>
<protein>
    <submittedName>
        <fullName evidence="1">Uncharacterized protein</fullName>
    </submittedName>
</protein>
<proteinExistence type="predicted"/>
<gene>
    <name evidence="1" type="ORF">QP939_34880</name>
</gene>
<accession>A0ABY8XEI7</accession>
<dbReference type="RefSeq" id="WP_285450572.1">
    <property type="nucleotide sequence ID" value="NZ_CP127173.1"/>
</dbReference>
<name>A0ABY8XEI7_9PSEU</name>
<evidence type="ECO:0000313" key="1">
    <source>
        <dbReference type="EMBL" id="WIV54029.1"/>
    </source>
</evidence>
<dbReference type="Proteomes" id="UP001227101">
    <property type="component" value="Chromosome"/>
</dbReference>
<reference evidence="1 2" key="1">
    <citation type="submission" date="2023-06" db="EMBL/GenBank/DDBJ databases">
        <authorList>
            <person name="Oyuntsetseg B."/>
            <person name="Kim S.B."/>
        </authorList>
    </citation>
    <scope>NUCLEOTIDE SEQUENCE [LARGE SCALE GENOMIC DNA]</scope>
    <source>
        <strain evidence="1 2">2-2</strain>
    </source>
</reference>
<evidence type="ECO:0000313" key="2">
    <source>
        <dbReference type="Proteomes" id="UP001227101"/>
    </source>
</evidence>
<keyword evidence="2" id="KW-1185">Reference proteome</keyword>
<sequence length="151" mass="16663">MDILRDVAWRHAAGMVRPEDLPTAAAAALARGVDSPALRELAGLGKGSATTEIADLHRDALAELGITSPGRREAVRWWLRELAEELVQGKLTVAELARKIVPGEEWMTEDEFRFAHLGYYWQDMVDLISAPQVRSAEIDLLDAARAILHSP</sequence>
<dbReference type="EMBL" id="CP127173">
    <property type="protein sequence ID" value="WIV54029.1"/>
    <property type="molecule type" value="Genomic_DNA"/>
</dbReference>